<comment type="function">
    <text evidence="15">A helicase/nuclease that prepares dsDNA breaks (DSB) for recombinational DNA repair. Binds to DSBs and unwinds DNA via a highly rapid and processive ATP-dependent bidirectional helicase activity. Unwinds dsDNA until it encounters a Chi (crossover hotspot instigator) sequence from the 3' direction. Cuts ssDNA a few nucleotides 3' to the Chi site. The properties and activities of the enzyme are changed at Chi. The Chi-altered holoenzyme produces a long 3'-ssDNA overhang and facilitates RecA-binding to the ssDNA for homologous DNA recombination and repair. Holoenzyme degrades any linearized DNA that is unable to undergo homologous recombination. In the holoenzyme this subunit contributes ATPase, 3'-5' helicase, exonuclease activity and loads RecA onto ssDNA.</text>
</comment>
<evidence type="ECO:0000259" key="18">
    <source>
        <dbReference type="PROSITE" id="PS51217"/>
    </source>
</evidence>
<evidence type="ECO:0000313" key="19">
    <source>
        <dbReference type="EMBL" id="MEA5444604.1"/>
    </source>
</evidence>
<comment type="domain">
    <text evidence="15">The N-terminal DNA-binding domain is a ssDNA-dependent ATPase and has ATP-dependent 3'-5' helicase function. This domain interacts with RecC.</text>
</comment>
<evidence type="ECO:0000256" key="14">
    <source>
        <dbReference type="ARBA" id="ARBA00048988"/>
    </source>
</evidence>
<comment type="similarity">
    <text evidence="15">Belongs to the helicase family. UvrD subfamily.</text>
</comment>
<evidence type="ECO:0000313" key="20">
    <source>
        <dbReference type="Proteomes" id="UP001302316"/>
    </source>
</evidence>
<dbReference type="InterPro" id="IPR011604">
    <property type="entry name" value="PDDEXK-like_dom_sf"/>
</dbReference>
<feature type="region of interest" description="DNA-binding and helicase activity, interacts with RecC" evidence="15">
    <location>
        <begin position="1"/>
        <end position="911"/>
    </location>
</feature>
<evidence type="ECO:0000256" key="9">
    <source>
        <dbReference type="ARBA" id="ARBA00022842"/>
    </source>
</evidence>
<keyword evidence="5 15" id="KW-0378">Hydrolase</keyword>
<dbReference type="PANTHER" id="PTHR11070:SF23">
    <property type="entry name" value="RECBCD ENZYME SUBUNIT RECB"/>
    <property type="match status" value="1"/>
</dbReference>
<dbReference type="Pfam" id="PF00580">
    <property type="entry name" value="UvrD-helicase"/>
    <property type="match status" value="1"/>
</dbReference>
<reference evidence="19 20" key="1">
    <citation type="submission" date="2023-12" db="EMBL/GenBank/DDBJ databases">
        <title>Whole-genome sequencing of halo(alkali)philic microorganisms from hypersaline lakes.</title>
        <authorList>
            <person name="Sorokin D.Y."/>
            <person name="Merkel A.Y."/>
            <person name="Messina E."/>
            <person name="Yakimov M."/>
        </authorList>
    </citation>
    <scope>NUCLEOTIDE SEQUENCE [LARGE SCALE GENOMIC DNA]</scope>
    <source>
        <strain evidence="19 20">AB-CW1</strain>
    </source>
</reference>
<dbReference type="InterPro" id="IPR014017">
    <property type="entry name" value="DNA_helicase_UvrD-like_C"/>
</dbReference>
<evidence type="ECO:0000256" key="12">
    <source>
        <dbReference type="ARBA" id="ARBA00023235"/>
    </source>
</evidence>
<feature type="binding site" evidence="16">
    <location>
        <begin position="21"/>
        <end position="28"/>
    </location>
    <ligand>
        <name>ATP</name>
        <dbReference type="ChEBI" id="CHEBI:30616"/>
    </ligand>
</feature>
<dbReference type="GO" id="GO:0043138">
    <property type="term" value="F:3'-5' DNA helicase activity"/>
    <property type="evidence" value="ECO:0007669"/>
    <property type="project" value="UniProtKB-UniRule"/>
</dbReference>
<dbReference type="GO" id="GO:0005524">
    <property type="term" value="F:ATP binding"/>
    <property type="evidence" value="ECO:0007669"/>
    <property type="project" value="UniProtKB-UniRule"/>
</dbReference>
<dbReference type="InterPro" id="IPR000212">
    <property type="entry name" value="DNA_helicase_UvrD/REP"/>
</dbReference>
<keyword evidence="4 15" id="KW-0227">DNA damage</keyword>
<keyword evidence="3 15" id="KW-0547">Nucleotide-binding</keyword>
<dbReference type="Gene3D" id="1.10.3170.10">
    <property type="entry name" value="Recbcd, chain B, domain 2"/>
    <property type="match status" value="1"/>
</dbReference>
<dbReference type="Pfam" id="PF13361">
    <property type="entry name" value="UvrD_C"/>
    <property type="match status" value="2"/>
</dbReference>
<comment type="catalytic activity">
    <reaction evidence="15">
        <text>Exonucleolytic cleavage (in the presence of ATP) in either 5'- to 3'- or 3'- to 5'-direction to yield 5'-phosphooligonucleotides.</text>
        <dbReference type="EC" id="3.1.11.5"/>
    </reaction>
</comment>
<dbReference type="Gene3D" id="3.40.50.300">
    <property type="entry name" value="P-loop containing nucleotide triphosphate hydrolases"/>
    <property type="match status" value="2"/>
</dbReference>
<evidence type="ECO:0000256" key="8">
    <source>
        <dbReference type="ARBA" id="ARBA00022840"/>
    </source>
</evidence>
<organism evidence="19 20">
    <name type="scientific">Natronospira elongata</name>
    <dbReference type="NCBI Taxonomy" id="3110268"/>
    <lineage>
        <taxon>Bacteria</taxon>
        <taxon>Pseudomonadati</taxon>
        <taxon>Pseudomonadota</taxon>
        <taxon>Gammaproteobacteria</taxon>
        <taxon>Natronospirales</taxon>
        <taxon>Natronospiraceae</taxon>
        <taxon>Natronospira</taxon>
    </lineage>
</organism>
<evidence type="ECO:0000256" key="10">
    <source>
        <dbReference type="ARBA" id="ARBA00023125"/>
    </source>
</evidence>
<dbReference type="InterPro" id="IPR014016">
    <property type="entry name" value="UvrD-like_ATP-bd"/>
</dbReference>
<evidence type="ECO:0000259" key="17">
    <source>
        <dbReference type="PROSITE" id="PS51198"/>
    </source>
</evidence>
<comment type="domain">
    <text evidence="15">The C-terminal domain has nuclease activity and interacts with RecD. It interacts with RecA, facilitating its loading onto ssDNA.</text>
</comment>
<dbReference type="Proteomes" id="UP001302316">
    <property type="component" value="Unassembled WGS sequence"/>
</dbReference>
<keyword evidence="2 15" id="KW-0479">Metal-binding</keyword>
<dbReference type="PROSITE" id="PS51198">
    <property type="entry name" value="UVRD_HELICASE_ATP_BIND"/>
    <property type="match status" value="1"/>
</dbReference>
<evidence type="ECO:0000256" key="11">
    <source>
        <dbReference type="ARBA" id="ARBA00023204"/>
    </source>
</evidence>
<keyword evidence="8 15" id="KW-0067">ATP-binding</keyword>
<keyword evidence="10 15" id="KW-0238">DNA-binding</keyword>
<proteinExistence type="inferred from homology"/>
<dbReference type="HAMAP" id="MF_01485">
    <property type="entry name" value="RecB"/>
    <property type="match status" value="1"/>
</dbReference>
<evidence type="ECO:0000256" key="5">
    <source>
        <dbReference type="ARBA" id="ARBA00022801"/>
    </source>
</evidence>
<evidence type="ECO:0000256" key="3">
    <source>
        <dbReference type="ARBA" id="ARBA00022741"/>
    </source>
</evidence>
<comment type="cofactor">
    <cofactor evidence="15">
        <name>Mg(2+)</name>
        <dbReference type="ChEBI" id="CHEBI:18420"/>
    </cofactor>
    <text evidence="15">Binds 1 Mg(2+) ion per subunit.</text>
</comment>
<dbReference type="InterPro" id="IPR038726">
    <property type="entry name" value="PDDEXK_AddAB-type"/>
</dbReference>
<feature type="region of interest" description="Nuclease activity, interacts with RecD and RecA" evidence="15">
    <location>
        <begin position="963"/>
        <end position="1252"/>
    </location>
</feature>
<evidence type="ECO:0000256" key="6">
    <source>
        <dbReference type="ARBA" id="ARBA00022806"/>
    </source>
</evidence>
<feature type="domain" description="UvrD-like helicase ATP-binding" evidence="17">
    <location>
        <begin position="1"/>
        <end position="487"/>
    </location>
</feature>
<accession>A0AAP6JEG7</accession>
<dbReference type="AlphaFoldDB" id="A0AAP6JEG7"/>
<evidence type="ECO:0000256" key="4">
    <source>
        <dbReference type="ARBA" id="ARBA00022763"/>
    </source>
</evidence>
<feature type="binding site" evidence="15">
    <location>
        <position position="1140"/>
    </location>
    <ligand>
        <name>Mg(2+)</name>
        <dbReference type="ChEBI" id="CHEBI:18420"/>
    </ligand>
</feature>
<keyword evidence="12 15" id="KW-0413">Isomerase</keyword>
<dbReference type="InterPro" id="IPR027417">
    <property type="entry name" value="P-loop_NTPase"/>
</dbReference>
<dbReference type="EC" id="3.1.11.5" evidence="15"/>
<feature type="domain" description="UvrD-like helicase C-terminal" evidence="18">
    <location>
        <begin position="526"/>
        <end position="794"/>
    </location>
</feature>
<dbReference type="GO" id="GO:0008854">
    <property type="term" value="F:exodeoxyribonuclease V activity"/>
    <property type="evidence" value="ECO:0007669"/>
    <property type="project" value="UniProtKB-EC"/>
</dbReference>
<dbReference type="RefSeq" id="WP_346049974.1">
    <property type="nucleotide sequence ID" value="NZ_JAYGII010000002.1"/>
</dbReference>
<evidence type="ECO:0000256" key="2">
    <source>
        <dbReference type="ARBA" id="ARBA00022723"/>
    </source>
</evidence>
<sequence length="1252" mass="140593">MSKNTLDPLTITLTGRHLIEASAGTGKTYTLTALYVRLILGHAGPNEAERTPLLPPEILVVTFTEAATKELRDRIRSRLSEAADCFLGRAEPDAKDQFLNGLLDAYSDKKQRQENGEHLQAAAEWMDEAAIYTIHGFCNRMLRQHAFDSGSPFDLELTQEQDRLTRLAIEDYWRQHFYGMNRAELEGLSVVLHGEPVEGQAVKAADVTSFADTLSKAIGHSSKLDHSVPADLFEQIKRDSTAWQDAMAGFRSAVENHLGAFNEALEAAWKQKSLKTGSRPTAGTWRGKVLPALKEWVAQPALASPPCDRSPWNELTRETLEKATRKGAETPAEILDSPIVAAAERLVECTGQLQAARNPLLAHACAWIETRLKHFKQQQSVIGFDDMLEDLHTALNAENGSQLAHTIRQQFPVALIDEFQDTDPVQYEIFKAVYGKESGTDDGSWFLIGDPKQAIYSFRGADLETYLKAREESVDAIHTLGRNFRSSQAMVESVNQLFTHAGDTGAGPFNRADLAYRAVDWNGLKERFTRQGYDVPALTFSLIKKENEDGLAVSIPIREYREHMAEVCASEVAKLLWQSQQGMAGFDKDGESHPVRPSDIAILVRTGKEAALVRDALRERQLRSVYLSDRENIFSSDEALDVLRWLKAAAEPDSENHVRAALGTAALGHGWQELDRLIQNDGLWESELERFRGYGQTWQERGVLPMLRRLMREHQLAPRLLQQADGERRLTNLLHLSELLQDAASHLDGAQALIRWLDEQIQTADEGQAGDEQLIRLESDAELIKVITIHKSKGLEFPLVFLPFACAYRKEDGKNPPIWYYEKGQRRLSFEPDEEIKEAAEQLRFQEDLRLMYVALTRARHACWVGMAGVRERAADSRTKDPEKLKKTDLENAAIGHLIQWQAGDPAEELEDRLTEVASKHPAIETVDARIESPDAFQLEQDEAGIAMARARDYEATPPNAERWWIASYSALLEDGPRAWAPGSADEDVIVEESLSEALDDGEAEPDSLHAFPRGPAAGTFLHGLLEALAERHFPAIEDRAFQTLLYERLNTRRWRHWGQTVGDWMEATVSAPLPLGDDTLRLNELQPGQFIAELEFMLSVHDAGAEAIDRVIQQYALNGVGRPQLGQNQLNGMLKGFIDLVFEHEGRYYVIDYKSNYLGASDAAYSQTALRQAVIKKRYDAQYSLYLLALHRLLRSRLGNDYDYEHHVGGAGCLFLRGVNHASRGLHLERPPRALVEELDTLFSREVAHVQ</sequence>
<dbReference type="Gene3D" id="1.10.486.10">
    <property type="entry name" value="PCRA, domain 4"/>
    <property type="match status" value="1"/>
</dbReference>
<dbReference type="CDD" id="cd22352">
    <property type="entry name" value="RecB_C-like"/>
    <property type="match status" value="1"/>
</dbReference>
<dbReference type="GO" id="GO:0000724">
    <property type="term" value="P:double-strand break repair via homologous recombination"/>
    <property type="evidence" value="ECO:0007669"/>
    <property type="project" value="UniProtKB-UniRule"/>
</dbReference>
<keyword evidence="7 15" id="KW-0269">Exonuclease</keyword>
<dbReference type="EC" id="5.6.2.4" evidence="15"/>
<dbReference type="Pfam" id="PF12705">
    <property type="entry name" value="PDDEXK_1"/>
    <property type="match status" value="1"/>
</dbReference>
<dbReference type="GO" id="GO:0005829">
    <property type="term" value="C:cytosol"/>
    <property type="evidence" value="ECO:0007669"/>
    <property type="project" value="TreeGrafter"/>
</dbReference>
<dbReference type="PROSITE" id="PS51217">
    <property type="entry name" value="UVRD_HELICASE_CTER"/>
    <property type="match status" value="1"/>
</dbReference>
<dbReference type="EMBL" id="JAYGII010000002">
    <property type="protein sequence ID" value="MEA5444604.1"/>
    <property type="molecule type" value="Genomic_DNA"/>
</dbReference>
<evidence type="ECO:0000256" key="16">
    <source>
        <dbReference type="PROSITE-ProRule" id="PRU00560"/>
    </source>
</evidence>
<comment type="miscellaneous">
    <text evidence="15">In the RecBCD complex, RecB has a slow 3'-5' helicase, an exonuclease activity and loads RecA onto ssDNA, RecD has a fast 5'-3' helicase activity, while RecC stimulates the ATPase and processivity of the RecB helicase and contributes to recognition of the Chi site.</text>
</comment>
<name>A0AAP6JEG7_9GAMM</name>
<dbReference type="NCBIfam" id="TIGR00609">
    <property type="entry name" value="recB"/>
    <property type="match status" value="1"/>
</dbReference>
<dbReference type="Gene3D" id="3.90.320.10">
    <property type="match status" value="1"/>
</dbReference>
<feature type="binding site" evidence="15">
    <location>
        <position position="1023"/>
    </location>
    <ligand>
        <name>Mg(2+)</name>
        <dbReference type="ChEBI" id="CHEBI:18420"/>
    </ligand>
</feature>
<comment type="subunit">
    <text evidence="15">Heterotrimer of RecB, RecC and RecD. All subunits contribute to DNA-binding. Interacts with RecA.</text>
</comment>
<evidence type="ECO:0000256" key="7">
    <source>
        <dbReference type="ARBA" id="ARBA00022839"/>
    </source>
</evidence>
<feature type="binding site" evidence="15">
    <location>
        <position position="1153"/>
    </location>
    <ligand>
        <name>Mg(2+)</name>
        <dbReference type="ChEBI" id="CHEBI:18420"/>
    </ligand>
</feature>
<gene>
    <name evidence="15 19" type="primary">recB</name>
    <name evidence="19" type="ORF">VCB98_02085</name>
</gene>
<keyword evidence="9 15" id="KW-0460">Magnesium</keyword>
<keyword evidence="6 15" id="KW-0347">Helicase</keyword>
<dbReference type="GO" id="GO:0009338">
    <property type="term" value="C:exodeoxyribonuclease V complex"/>
    <property type="evidence" value="ECO:0007669"/>
    <property type="project" value="TreeGrafter"/>
</dbReference>
<dbReference type="InterPro" id="IPR004586">
    <property type="entry name" value="RecB"/>
</dbReference>
<dbReference type="SUPFAM" id="SSF52980">
    <property type="entry name" value="Restriction endonuclease-like"/>
    <property type="match status" value="1"/>
</dbReference>
<evidence type="ECO:0000256" key="1">
    <source>
        <dbReference type="ARBA" id="ARBA00022722"/>
    </source>
</evidence>
<feature type="active site" description="For nuclease activity" evidence="15">
    <location>
        <position position="1153"/>
    </location>
</feature>
<keyword evidence="20" id="KW-1185">Reference proteome</keyword>
<dbReference type="GO" id="GO:0000287">
    <property type="term" value="F:magnesium ion binding"/>
    <property type="evidence" value="ECO:0007669"/>
    <property type="project" value="UniProtKB-UniRule"/>
</dbReference>
<evidence type="ECO:0000256" key="13">
    <source>
        <dbReference type="ARBA" id="ARBA00034617"/>
    </source>
</evidence>
<comment type="caution">
    <text evidence="19">The sequence shown here is derived from an EMBL/GenBank/DDBJ whole genome shotgun (WGS) entry which is preliminary data.</text>
</comment>
<dbReference type="GO" id="GO:0003677">
    <property type="term" value="F:DNA binding"/>
    <property type="evidence" value="ECO:0007669"/>
    <property type="project" value="UniProtKB-UniRule"/>
</dbReference>
<dbReference type="PANTHER" id="PTHR11070">
    <property type="entry name" value="UVRD / RECB / PCRA DNA HELICASE FAMILY MEMBER"/>
    <property type="match status" value="1"/>
</dbReference>
<keyword evidence="11 15" id="KW-0234">DNA repair</keyword>
<keyword evidence="1 15" id="KW-0540">Nuclease</keyword>
<evidence type="ECO:0000256" key="15">
    <source>
        <dbReference type="HAMAP-Rule" id="MF_01485"/>
    </source>
</evidence>
<comment type="catalytic activity">
    <reaction evidence="13 15">
        <text>Couples ATP hydrolysis with the unwinding of duplex DNA by translocating in the 3'-5' direction.</text>
        <dbReference type="EC" id="5.6.2.4"/>
    </reaction>
</comment>
<dbReference type="InterPro" id="IPR011335">
    <property type="entry name" value="Restrct_endonuc-II-like"/>
</dbReference>
<protein>
    <recommendedName>
        <fullName evidence="15">RecBCD enzyme subunit RecB</fullName>
        <ecNumber evidence="15">3.1.11.5</ecNumber>
        <ecNumber evidence="15">5.6.2.4</ecNumber>
    </recommendedName>
    <alternativeName>
        <fullName evidence="15">DNA 3'-5' helicase subunit RecB</fullName>
    </alternativeName>
    <alternativeName>
        <fullName evidence="15">Exonuclease V subunit RecB</fullName>
        <shortName evidence="15">ExoV subunit RecB</shortName>
    </alternativeName>
    <alternativeName>
        <fullName evidence="15">Helicase/nuclease RecBCD subunit RecB</fullName>
    </alternativeName>
</protein>
<dbReference type="SUPFAM" id="SSF52540">
    <property type="entry name" value="P-loop containing nucleoside triphosphate hydrolases"/>
    <property type="match status" value="1"/>
</dbReference>
<comment type="catalytic activity">
    <reaction evidence="14 15">
        <text>ATP + H2O = ADP + phosphate + H(+)</text>
        <dbReference type="Rhea" id="RHEA:13065"/>
        <dbReference type="ChEBI" id="CHEBI:15377"/>
        <dbReference type="ChEBI" id="CHEBI:15378"/>
        <dbReference type="ChEBI" id="CHEBI:30616"/>
        <dbReference type="ChEBI" id="CHEBI:43474"/>
        <dbReference type="ChEBI" id="CHEBI:456216"/>
        <dbReference type="EC" id="5.6.2.4"/>
    </reaction>
</comment>